<organism evidence="2 3">
    <name type="scientific">Petrolisthes cinctipes</name>
    <name type="common">Flat porcelain crab</name>
    <dbReference type="NCBI Taxonomy" id="88211"/>
    <lineage>
        <taxon>Eukaryota</taxon>
        <taxon>Metazoa</taxon>
        <taxon>Ecdysozoa</taxon>
        <taxon>Arthropoda</taxon>
        <taxon>Crustacea</taxon>
        <taxon>Multicrustacea</taxon>
        <taxon>Malacostraca</taxon>
        <taxon>Eumalacostraca</taxon>
        <taxon>Eucarida</taxon>
        <taxon>Decapoda</taxon>
        <taxon>Pleocyemata</taxon>
        <taxon>Anomura</taxon>
        <taxon>Galatheoidea</taxon>
        <taxon>Porcellanidae</taxon>
        <taxon>Petrolisthes</taxon>
    </lineage>
</organism>
<evidence type="ECO:0000256" key="1">
    <source>
        <dbReference type="SAM" id="MobiDB-lite"/>
    </source>
</evidence>
<feature type="region of interest" description="Disordered" evidence="1">
    <location>
        <begin position="55"/>
        <end position="81"/>
    </location>
</feature>
<dbReference type="AlphaFoldDB" id="A0AAE1FRI4"/>
<protein>
    <submittedName>
        <fullName evidence="2">Uncharacterized protein</fullName>
    </submittedName>
</protein>
<evidence type="ECO:0000313" key="2">
    <source>
        <dbReference type="EMBL" id="KAK3876513.1"/>
    </source>
</evidence>
<comment type="caution">
    <text evidence="2">The sequence shown here is derived from an EMBL/GenBank/DDBJ whole genome shotgun (WGS) entry which is preliminary data.</text>
</comment>
<name>A0AAE1FRI4_PETCI</name>
<dbReference type="EMBL" id="JAWQEG010001810">
    <property type="protein sequence ID" value="KAK3876513.1"/>
    <property type="molecule type" value="Genomic_DNA"/>
</dbReference>
<reference evidence="2" key="1">
    <citation type="submission" date="2023-10" db="EMBL/GenBank/DDBJ databases">
        <title>Genome assemblies of two species of porcelain crab, Petrolisthes cinctipes and Petrolisthes manimaculis (Anomura: Porcellanidae).</title>
        <authorList>
            <person name="Angst P."/>
        </authorList>
    </citation>
    <scope>NUCLEOTIDE SEQUENCE</scope>
    <source>
        <strain evidence="2">PB745_01</strain>
        <tissue evidence="2">Gill</tissue>
    </source>
</reference>
<keyword evidence="3" id="KW-1185">Reference proteome</keyword>
<dbReference type="Proteomes" id="UP001286313">
    <property type="component" value="Unassembled WGS sequence"/>
</dbReference>
<proteinExistence type="predicted"/>
<accession>A0AAE1FRI4</accession>
<feature type="region of interest" description="Disordered" evidence="1">
    <location>
        <begin position="102"/>
        <end position="128"/>
    </location>
</feature>
<evidence type="ECO:0000313" key="3">
    <source>
        <dbReference type="Proteomes" id="UP001286313"/>
    </source>
</evidence>
<gene>
    <name evidence="2" type="ORF">Pcinc_018704</name>
</gene>
<sequence>MFMMTINRKVYDDCLHFFVDENKSIRCDIYERKVVQLHRINKPVEVNKRRIFVGRRTRRGRSSRASGQLRWPPPHTPTRTQPEQNYKVVFVLVCVAAATSADQRPGYSYPSRSSFPRGSYDYSPPQVC</sequence>